<gene>
    <name evidence="9" type="ORF">H072_5664</name>
</gene>
<dbReference type="AlphaFoldDB" id="S8AH49"/>
<name>S8AH49_DACHA</name>
<dbReference type="SMART" id="SM00088">
    <property type="entry name" value="PINT"/>
    <property type="match status" value="1"/>
</dbReference>
<evidence type="ECO:0000313" key="10">
    <source>
        <dbReference type="Proteomes" id="UP000015100"/>
    </source>
</evidence>
<dbReference type="PROSITE" id="PS50250">
    <property type="entry name" value="PCI"/>
    <property type="match status" value="1"/>
</dbReference>
<dbReference type="eggNOG" id="KOG0686">
    <property type="taxonomic scope" value="Eukaryota"/>
</dbReference>
<dbReference type="Pfam" id="PF01399">
    <property type="entry name" value="PCI"/>
    <property type="match status" value="1"/>
</dbReference>
<evidence type="ECO:0000256" key="2">
    <source>
        <dbReference type="ARBA" id="ARBA00004496"/>
    </source>
</evidence>
<keyword evidence="4" id="KW-0963">Cytoplasm</keyword>
<dbReference type="EMBL" id="AQGS01000349">
    <property type="protein sequence ID" value="EPS40486.1"/>
    <property type="molecule type" value="Genomic_DNA"/>
</dbReference>
<dbReference type="PANTHER" id="PTHR14145:SF2">
    <property type="entry name" value="COP9 SIGNALOSOME COMPLEX SUBUNIT 1"/>
    <property type="match status" value="1"/>
</dbReference>
<accession>S8AH49</accession>
<evidence type="ECO:0000313" key="9">
    <source>
        <dbReference type="EMBL" id="EPS40486.1"/>
    </source>
</evidence>
<dbReference type="OMA" id="IYLQNWA"/>
<dbReference type="Pfam" id="PF10602">
    <property type="entry name" value="RPN7"/>
    <property type="match status" value="1"/>
</dbReference>
<comment type="similarity">
    <text evidence="3">Belongs to the CSN1 family.</text>
</comment>
<sequence length="484" mass="54005">MADQFSMLDEGGASSGNAQYDDFDQNLSGQQPAAAAAAIMVSDLPRFDLEQYIANYAGRMKTTRLMFIGNHCPPLATEALKTAIGIIKNDKDVRLYRQAVQTLQVYAPNDADAKLDEDWIERTTREVKQKTDRLEAELKSYKNNMIKESIRIGHKDLGDHFYTTGDLPSAYRAYSRMRDYCTSNKQMLDMTLSCILICIDQAQYNSVQTNVAKIRNHIRSDDDLKVHEPKINIASGIALLAAGNYLEAARKFIDTNPSVGTDYNAVATMNDIAVYGGLTALASMDRNMLKTEVLESSTFRTFLELEPHIRRAVAAFHSARYGECLSILEAYRNDYYLDPFLQKHIDRIYEAVRTKSIVQYFIPYSCVTLDAMSTAFGVPAEEMEKELVRLIEGGKLNARIDTQNRLVTSKETQLRVEVHRGTLAMAEEYERAARLRMLQINVARSGLEIRAPKQGLGGGAGMGGMGGMGLGGRELRSMMFGNGV</sequence>
<dbReference type="SUPFAM" id="SSF46785">
    <property type="entry name" value="Winged helix' DNA-binding domain"/>
    <property type="match status" value="1"/>
</dbReference>
<dbReference type="InterPro" id="IPR036390">
    <property type="entry name" value="WH_DNA-bd_sf"/>
</dbReference>
<reference evidence="9 10" key="1">
    <citation type="journal article" date="2013" name="PLoS Genet.">
        <title>Genomic mechanisms accounting for the adaptation to parasitism in nematode-trapping fungi.</title>
        <authorList>
            <person name="Meerupati T."/>
            <person name="Andersson K.M."/>
            <person name="Friman E."/>
            <person name="Kumar D."/>
            <person name="Tunlid A."/>
            <person name="Ahren D."/>
        </authorList>
    </citation>
    <scope>NUCLEOTIDE SEQUENCE [LARGE SCALE GENOMIC DNA]</scope>
    <source>
        <strain evidence="9 10">CBS 200.50</strain>
    </source>
</reference>
<dbReference type="HOGENOM" id="CLU_022348_1_1_1"/>
<dbReference type="InterPro" id="IPR019585">
    <property type="entry name" value="Rpn7/CSN1"/>
</dbReference>
<reference evidence="10" key="2">
    <citation type="submission" date="2013-04" db="EMBL/GenBank/DDBJ databases">
        <title>Genomic mechanisms accounting for the adaptation to parasitism in nematode-trapping fungi.</title>
        <authorList>
            <person name="Ahren D.G."/>
        </authorList>
    </citation>
    <scope>NUCLEOTIDE SEQUENCE [LARGE SCALE GENOMIC DNA]</scope>
    <source>
        <strain evidence="10">CBS 200.50</strain>
    </source>
</reference>
<dbReference type="GO" id="GO:0008180">
    <property type="term" value="C:COP9 signalosome"/>
    <property type="evidence" value="ECO:0007669"/>
    <property type="project" value="UniProtKB-KW"/>
</dbReference>
<dbReference type="STRING" id="1284197.S8AH49"/>
<feature type="coiled-coil region" evidence="7">
    <location>
        <begin position="120"/>
        <end position="151"/>
    </location>
</feature>
<evidence type="ECO:0000256" key="6">
    <source>
        <dbReference type="ARBA" id="ARBA00023242"/>
    </source>
</evidence>
<dbReference type="PANTHER" id="PTHR14145">
    <property type="entry name" value="26S PROTESOME SUBUNIT 6"/>
    <property type="match status" value="1"/>
</dbReference>
<keyword evidence="6" id="KW-0539">Nucleus</keyword>
<dbReference type="InterPro" id="IPR045135">
    <property type="entry name" value="Rpn7_N"/>
</dbReference>
<dbReference type="InterPro" id="IPR000717">
    <property type="entry name" value="PCI_dom"/>
</dbReference>
<comment type="subcellular location">
    <subcellularLocation>
        <location evidence="2">Cytoplasm</location>
    </subcellularLocation>
    <subcellularLocation>
        <location evidence="1">Nucleus</location>
    </subcellularLocation>
</comment>
<keyword evidence="10" id="KW-1185">Reference proteome</keyword>
<organism evidence="9 10">
    <name type="scientific">Dactylellina haptotyla (strain CBS 200.50)</name>
    <name type="common">Nematode-trapping fungus</name>
    <name type="synonym">Monacrosporium haptotylum</name>
    <dbReference type="NCBI Taxonomy" id="1284197"/>
    <lineage>
        <taxon>Eukaryota</taxon>
        <taxon>Fungi</taxon>
        <taxon>Dikarya</taxon>
        <taxon>Ascomycota</taxon>
        <taxon>Pezizomycotina</taxon>
        <taxon>Orbiliomycetes</taxon>
        <taxon>Orbiliales</taxon>
        <taxon>Orbiliaceae</taxon>
        <taxon>Dactylellina</taxon>
    </lineage>
</organism>
<dbReference type="Proteomes" id="UP000015100">
    <property type="component" value="Unassembled WGS sequence"/>
</dbReference>
<keyword evidence="5" id="KW-0736">Signalosome</keyword>
<evidence type="ECO:0000256" key="3">
    <source>
        <dbReference type="ARBA" id="ARBA00008793"/>
    </source>
</evidence>
<evidence type="ECO:0000256" key="4">
    <source>
        <dbReference type="ARBA" id="ARBA00022490"/>
    </source>
</evidence>
<keyword evidence="7" id="KW-0175">Coiled coil</keyword>
<comment type="caution">
    <text evidence="9">The sequence shown here is derived from an EMBL/GenBank/DDBJ whole genome shotgun (WGS) entry which is preliminary data.</text>
</comment>
<evidence type="ECO:0000259" key="8">
    <source>
        <dbReference type="PROSITE" id="PS50250"/>
    </source>
</evidence>
<dbReference type="GO" id="GO:0005737">
    <property type="term" value="C:cytoplasm"/>
    <property type="evidence" value="ECO:0007669"/>
    <property type="project" value="UniProtKB-SubCell"/>
</dbReference>
<feature type="domain" description="PCI" evidence="8">
    <location>
        <begin position="244"/>
        <end position="414"/>
    </location>
</feature>
<evidence type="ECO:0000256" key="7">
    <source>
        <dbReference type="SAM" id="Coils"/>
    </source>
</evidence>
<evidence type="ECO:0000256" key="5">
    <source>
        <dbReference type="ARBA" id="ARBA00022790"/>
    </source>
</evidence>
<proteinExistence type="inferred from homology"/>
<dbReference type="Gene3D" id="1.25.40.570">
    <property type="match status" value="1"/>
</dbReference>
<protein>
    <recommendedName>
        <fullName evidence="8">PCI domain-containing protein</fullName>
    </recommendedName>
</protein>
<dbReference type="OrthoDB" id="422427at2759"/>
<evidence type="ECO:0000256" key="1">
    <source>
        <dbReference type="ARBA" id="ARBA00004123"/>
    </source>
</evidence>